<evidence type="ECO:0000256" key="10">
    <source>
        <dbReference type="PROSITE-ProRule" id="PRU00339"/>
    </source>
</evidence>
<evidence type="ECO:0000313" key="13">
    <source>
        <dbReference type="Ensembl" id="ENSCSAVP00000007779.1"/>
    </source>
</evidence>
<dbReference type="Pfam" id="PF13414">
    <property type="entry name" value="TPR_11"/>
    <property type="match status" value="1"/>
</dbReference>
<feature type="compositionally biased region" description="Basic and acidic residues" evidence="11">
    <location>
        <begin position="41"/>
        <end position="63"/>
    </location>
</feature>
<evidence type="ECO:0000256" key="11">
    <source>
        <dbReference type="SAM" id="MobiDB-lite"/>
    </source>
</evidence>
<keyword evidence="8 12" id="KW-0472">Membrane</keyword>
<reference evidence="13" key="2">
    <citation type="submission" date="2025-08" db="UniProtKB">
        <authorList>
            <consortium name="Ensembl"/>
        </authorList>
    </citation>
    <scope>IDENTIFICATION</scope>
</reference>
<feature type="transmembrane region" description="Helical" evidence="12">
    <location>
        <begin position="16"/>
        <end position="34"/>
    </location>
</feature>
<feature type="region of interest" description="Disordered" evidence="11">
    <location>
        <begin position="40"/>
        <end position="82"/>
    </location>
</feature>
<evidence type="ECO:0000256" key="4">
    <source>
        <dbReference type="ARBA" id="ARBA00022787"/>
    </source>
</evidence>
<dbReference type="GeneTree" id="ENSGT00940000157095"/>
<feature type="repeat" description="TPR" evidence="10">
    <location>
        <begin position="457"/>
        <end position="490"/>
    </location>
</feature>
<comment type="similarity">
    <text evidence="9">Belongs to the Tom70 family.</text>
</comment>
<dbReference type="Gene3D" id="1.25.40.10">
    <property type="entry name" value="Tetratricopeptide repeat domain"/>
    <property type="match status" value="2"/>
</dbReference>
<dbReference type="Proteomes" id="UP000007875">
    <property type="component" value="Unassembled WGS sequence"/>
</dbReference>
<evidence type="ECO:0000256" key="3">
    <source>
        <dbReference type="ARBA" id="ARBA00022737"/>
    </source>
</evidence>
<reference evidence="13" key="3">
    <citation type="submission" date="2025-09" db="UniProtKB">
        <authorList>
            <consortium name="Ensembl"/>
        </authorList>
    </citation>
    <scope>IDENTIFICATION</scope>
</reference>
<dbReference type="Ensembl" id="ENSCSAVT00000007882.1">
    <property type="protein sequence ID" value="ENSCSAVP00000007779.1"/>
    <property type="gene ID" value="ENSCSAVG00000004648.1"/>
</dbReference>
<dbReference type="InterPro" id="IPR019734">
    <property type="entry name" value="TPR_rpt"/>
</dbReference>
<evidence type="ECO:0000256" key="9">
    <source>
        <dbReference type="ARBA" id="ARBA00038030"/>
    </source>
</evidence>
<proteinExistence type="inferred from homology"/>
<feature type="repeat" description="TPR" evidence="10">
    <location>
        <begin position="89"/>
        <end position="122"/>
    </location>
</feature>
<evidence type="ECO:0000256" key="6">
    <source>
        <dbReference type="ARBA" id="ARBA00022989"/>
    </source>
</evidence>
<evidence type="ECO:0008006" key="15">
    <source>
        <dbReference type="Google" id="ProtNLM"/>
    </source>
</evidence>
<comment type="subcellular location">
    <subcellularLocation>
        <location evidence="1">Mitochondrion outer membrane</location>
        <topology evidence="1">Single-pass membrane protein</topology>
    </subcellularLocation>
</comment>
<evidence type="ECO:0000256" key="7">
    <source>
        <dbReference type="ARBA" id="ARBA00023128"/>
    </source>
</evidence>
<dbReference type="GO" id="GO:0045039">
    <property type="term" value="P:protein insertion into mitochondrial inner membrane"/>
    <property type="evidence" value="ECO:0007669"/>
    <property type="project" value="TreeGrafter"/>
</dbReference>
<dbReference type="GO" id="GO:0030943">
    <property type="term" value="F:mitochondrion targeting sequence binding"/>
    <property type="evidence" value="ECO:0007669"/>
    <property type="project" value="TreeGrafter"/>
</dbReference>
<name>H2YR19_CIOSA</name>
<keyword evidence="3" id="KW-0677">Repeat</keyword>
<dbReference type="PROSITE" id="PS50005">
    <property type="entry name" value="TPR"/>
    <property type="match status" value="2"/>
</dbReference>
<keyword evidence="2 12" id="KW-0812">Transmembrane</keyword>
<keyword evidence="7" id="KW-0496">Mitochondrion</keyword>
<dbReference type="PANTHER" id="PTHR46208:SF1">
    <property type="entry name" value="MITOCHONDRIAL IMPORT RECEPTOR SUBUNIT TOM70"/>
    <property type="match status" value="1"/>
</dbReference>
<dbReference type="PANTHER" id="PTHR46208">
    <property type="entry name" value="MITOCHONDRIAL IMPORT RECEPTOR SUBUNIT TOM70"/>
    <property type="match status" value="1"/>
</dbReference>
<accession>H2YR19</accession>
<evidence type="ECO:0000256" key="5">
    <source>
        <dbReference type="ARBA" id="ARBA00022803"/>
    </source>
</evidence>
<keyword evidence="14" id="KW-1185">Reference proteome</keyword>
<dbReference type="GO" id="GO:0008320">
    <property type="term" value="F:protein transmembrane transporter activity"/>
    <property type="evidence" value="ECO:0007669"/>
    <property type="project" value="TreeGrafter"/>
</dbReference>
<protein>
    <recommendedName>
        <fullName evidence="15">Mitochondrial import receptor subunit TOM70</fullName>
    </recommendedName>
</protein>
<evidence type="ECO:0000256" key="1">
    <source>
        <dbReference type="ARBA" id="ARBA00004572"/>
    </source>
</evidence>
<keyword evidence="5 10" id="KW-0802">TPR repeat</keyword>
<keyword evidence="4" id="KW-1000">Mitochondrion outer membrane</keyword>
<dbReference type="Pfam" id="PF13181">
    <property type="entry name" value="TPR_8"/>
    <property type="match status" value="2"/>
</dbReference>
<dbReference type="AlphaFoldDB" id="H2YR19"/>
<evidence type="ECO:0000256" key="8">
    <source>
        <dbReference type="ARBA" id="ARBA00023136"/>
    </source>
</evidence>
<dbReference type="InterPro" id="IPR011990">
    <property type="entry name" value="TPR-like_helical_dom_sf"/>
</dbReference>
<reference evidence="14" key="1">
    <citation type="submission" date="2003-08" db="EMBL/GenBank/DDBJ databases">
        <authorList>
            <person name="Birren B."/>
            <person name="Nusbaum C."/>
            <person name="Abebe A."/>
            <person name="Abouelleil A."/>
            <person name="Adekoya E."/>
            <person name="Ait-zahra M."/>
            <person name="Allen N."/>
            <person name="Allen T."/>
            <person name="An P."/>
            <person name="Anderson M."/>
            <person name="Anderson S."/>
            <person name="Arachchi H."/>
            <person name="Armbruster J."/>
            <person name="Bachantsang P."/>
            <person name="Baldwin J."/>
            <person name="Barry A."/>
            <person name="Bayul T."/>
            <person name="Blitshsteyn B."/>
            <person name="Bloom T."/>
            <person name="Blye J."/>
            <person name="Boguslavskiy L."/>
            <person name="Borowsky M."/>
            <person name="Boukhgalter B."/>
            <person name="Brunache A."/>
            <person name="Butler J."/>
            <person name="Calixte N."/>
            <person name="Calvo S."/>
            <person name="Camarata J."/>
            <person name="Campo K."/>
            <person name="Chang J."/>
            <person name="Cheshatsang Y."/>
            <person name="Citroen M."/>
            <person name="Collymore A."/>
            <person name="Considine T."/>
            <person name="Cook A."/>
            <person name="Cooke P."/>
            <person name="Corum B."/>
            <person name="Cuomo C."/>
            <person name="David R."/>
            <person name="Dawoe T."/>
            <person name="Degray S."/>
            <person name="Dodge S."/>
            <person name="Dooley K."/>
            <person name="Dorje P."/>
            <person name="Dorjee K."/>
            <person name="Dorris L."/>
            <person name="Duffey N."/>
            <person name="Dupes A."/>
            <person name="Elkins T."/>
            <person name="Engels R."/>
            <person name="Erickson J."/>
            <person name="Farina A."/>
            <person name="Faro S."/>
            <person name="Ferreira P."/>
            <person name="Fischer H."/>
            <person name="Fitzgerald M."/>
            <person name="Foley K."/>
            <person name="Gage D."/>
            <person name="Galagan J."/>
            <person name="Gearin G."/>
            <person name="Gnerre S."/>
            <person name="Gnirke A."/>
            <person name="Goyette A."/>
            <person name="Graham J."/>
            <person name="Grandbois E."/>
            <person name="Gyaltsen K."/>
            <person name="Hafez N."/>
            <person name="Hagopian D."/>
            <person name="Hagos B."/>
            <person name="Hall J."/>
            <person name="Hatcher B."/>
            <person name="Heller A."/>
            <person name="Higgins H."/>
            <person name="Honan T."/>
            <person name="Horn A."/>
            <person name="Houde N."/>
            <person name="Hughes L."/>
            <person name="Hulme W."/>
            <person name="Husby E."/>
            <person name="Iliev I."/>
            <person name="Jaffe D."/>
            <person name="Jones C."/>
            <person name="Kamal M."/>
            <person name="Kamat A."/>
            <person name="Kamvysselis M."/>
            <person name="Karlsson E."/>
            <person name="Kells C."/>
            <person name="Kieu A."/>
            <person name="Kisner P."/>
            <person name="Kodira C."/>
            <person name="Kulbokas E."/>
            <person name="Labutti K."/>
            <person name="Lama D."/>
            <person name="Landers T."/>
            <person name="Leger J."/>
            <person name="Levine S."/>
            <person name="Lewis D."/>
            <person name="Lewis T."/>
            <person name="Lindblad-toh K."/>
            <person name="Liu X."/>
            <person name="Lokyitsang T."/>
            <person name="Lokyitsang Y."/>
            <person name="Lucien O."/>
            <person name="Lui A."/>
            <person name="Ma L.J."/>
            <person name="Mabbitt R."/>
            <person name="Macdonald J."/>
            <person name="Maclean C."/>
            <person name="Major J."/>
            <person name="Manning J."/>
            <person name="Marabella R."/>
            <person name="Maru K."/>
            <person name="Matthews C."/>
            <person name="Mauceli E."/>
            <person name="Mccarthy M."/>
            <person name="Mcdonough S."/>
            <person name="Mcghee T."/>
            <person name="Meldrim J."/>
            <person name="Meneus L."/>
            <person name="Mesirov J."/>
            <person name="Mihalev A."/>
            <person name="Mihova T."/>
            <person name="Mikkelsen T."/>
            <person name="Mlenga V."/>
            <person name="Moru K."/>
            <person name="Mozes J."/>
            <person name="Mulrain L."/>
            <person name="Munson G."/>
            <person name="Naylor J."/>
            <person name="Newes C."/>
            <person name="Nguyen C."/>
            <person name="Nguyen N."/>
            <person name="Nguyen T."/>
            <person name="Nicol R."/>
            <person name="Nielsen C."/>
            <person name="Nizzari M."/>
            <person name="Norbu C."/>
            <person name="Norbu N."/>
            <person name="O'donnell P."/>
            <person name="Okoawo O."/>
            <person name="O'leary S."/>
            <person name="Omotosho B."/>
            <person name="O'neill K."/>
            <person name="Osman S."/>
            <person name="Parker S."/>
            <person name="Perrin D."/>
            <person name="Phunkhang P."/>
            <person name="Piqani B."/>
            <person name="Purcell S."/>
            <person name="Rachupka T."/>
            <person name="Ramasamy U."/>
            <person name="Rameau R."/>
            <person name="Ray V."/>
            <person name="Raymond C."/>
            <person name="Retta R."/>
            <person name="Richardson S."/>
            <person name="Rise C."/>
            <person name="Rodriguez J."/>
            <person name="Rogers J."/>
            <person name="Rogov P."/>
            <person name="Rutman M."/>
            <person name="Schupbach R."/>
            <person name="Seaman C."/>
            <person name="Settipalli S."/>
            <person name="Sharpe T."/>
            <person name="Sheridan J."/>
            <person name="Sherpa N."/>
            <person name="Shi J."/>
            <person name="Smirnov S."/>
            <person name="Smith C."/>
            <person name="Sougnez C."/>
            <person name="Spencer B."/>
            <person name="Stalker J."/>
            <person name="Stange-thomann N."/>
            <person name="Stavropoulos S."/>
            <person name="Stetson K."/>
            <person name="Stone C."/>
            <person name="Stone S."/>
            <person name="Stubbs M."/>
            <person name="Talamas J."/>
            <person name="Tchuinga P."/>
            <person name="Tenzing P."/>
            <person name="Tesfaye S."/>
            <person name="Theodore J."/>
            <person name="Thoulutsang Y."/>
            <person name="Topham K."/>
            <person name="Towey S."/>
            <person name="Tsamla T."/>
            <person name="Tsomo N."/>
            <person name="Vallee D."/>
            <person name="Vassiliev H."/>
            <person name="Venkataraman V."/>
            <person name="Vinson J."/>
            <person name="Vo A."/>
            <person name="Wade C."/>
            <person name="Wang S."/>
            <person name="Wangchuk T."/>
            <person name="Wangdi T."/>
            <person name="Whittaker C."/>
            <person name="Wilkinson J."/>
            <person name="Wu Y."/>
            <person name="Wyman D."/>
            <person name="Yadav S."/>
            <person name="Yang S."/>
            <person name="Yang X."/>
            <person name="Yeager S."/>
            <person name="Yee E."/>
            <person name="Young G."/>
            <person name="Zainoun J."/>
            <person name="Zembeck L."/>
            <person name="Zimmer A."/>
            <person name="Zody M."/>
            <person name="Lander E."/>
        </authorList>
    </citation>
    <scope>NUCLEOTIDE SEQUENCE [LARGE SCALE GENOMIC DNA]</scope>
</reference>
<evidence type="ECO:0000256" key="2">
    <source>
        <dbReference type="ARBA" id="ARBA00022692"/>
    </source>
</evidence>
<dbReference type="SUPFAM" id="SSF48452">
    <property type="entry name" value="TPR-like"/>
    <property type="match status" value="1"/>
</dbReference>
<evidence type="ECO:0000256" key="12">
    <source>
        <dbReference type="SAM" id="Phobius"/>
    </source>
</evidence>
<sequence length="592" mass="66408">MSDNISTEGSWPTWKIALAVGVPVVIAGVGIYYLNTSNSTKKSETVSTKKQEETLVKDKRIEPEGSSSPKQQPVAASPEVQPKTKFQEAQELKNEGNRLFKQGKYAEAIEKYSEAINVCPDNHKTEKSTYHQNKAAAMEKLELWEDVVVECSAAVKLNQGYVKALHRRSKAYEKLDKKENCLEDITTVCILEGFHNNSTMVYADSILKQIGKEKAEQKYKTRKPIMPSPLFIKQYFASFNDDLISNPLTEEQIKQSDTSGYIRAKIALKEDRYSEVIEECSSEINASNDLPKEGDITQEKSDTPVTSYLNEALLLRGTFYLLSGNSDAAKPDLNRIIDTEDANPKLQANALIKRGSMSMQFQKPENAEADFVLAAKVDPENSDVFHHRGQLNILLDKVDLALADFDKCIELNQDFAMAHAQRCYTVYRQANARKDVIQMQSAMDKFNEIIAKYPNCSETYGLFAQAQTDCGNFQKADSLFQDAIKIEPDNATLYVHRGLLALQWKQDINTSVELISKALEIDSKCDFAHETMGTIEVQRGNLEKACKHFEVSIDYAKSELEMAHLFALQAAAHAQCNIAKKYGLRPPMPGAM</sequence>
<dbReference type="SMART" id="SM00028">
    <property type="entry name" value="TPR"/>
    <property type="match status" value="8"/>
</dbReference>
<dbReference type="SUPFAM" id="SSF48439">
    <property type="entry name" value="Protein prenylyltransferase"/>
    <property type="match status" value="1"/>
</dbReference>
<keyword evidence="6 12" id="KW-1133">Transmembrane helix</keyword>
<dbReference type="GO" id="GO:0005741">
    <property type="term" value="C:mitochondrial outer membrane"/>
    <property type="evidence" value="ECO:0007669"/>
    <property type="project" value="UniProtKB-SubCell"/>
</dbReference>
<organism evidence="13 14">
    <name type="scientific">Ciona savignyi</name>
    <name type="common">Pacific transparent sea squirt</name>
    <dbReference type="NCBI Taxonomy" id="51511"/>
    <lineage>
        <taxon>Eukaryota</taxon>
        <taxon>Metazoa</taxon>
        <taxon>Chordata</taxon>
        <taxon>Tunicata</taxon>
        <taxon>Ascidiacea</taxon>
        <taxon>Phlebobranchia</taxon>
        <taxon>Cionidae</taxon>
        <taxon>Ciona</taxon>
    </lineage>
</organism>
<evidence type="ECO:0000313" key="14">
    <source>
        <dbReference type="Proteomes" id="UP000007875"/>
    </source>
</evidence>
<dbReference type="GO" id="GO:0030150">
    <property type="term" value="P:protein import into mitochondrial matrix"/>
    <property type="evidence" value="ECO:0007669"/>
    <property type="project" value="TreeGrafter"/>
</dbReference>